<dbReference type="InterPro" id="IPR014710">
    <property type="entry name" value="RmlC-like_jellyroll"/>
</dbReference>
<keyword evidence="2" id="KW-0560">Oxidoreductase</keyword>
<dbReference type="InterPro" id="IPR012864">
    <property type="entry name" value="PCO/ADO"/>
</dbReference>
<dbReference type="AlphaFoldDB" id="A0A0P6IUE8"/>
<dbReference type="Pfam" id="PF07847">
    <property type="entry name" value="PCO_ADO"/>
    <property type="match status" value="1"/>
</dbReference>
<accession>A0A0P6IUE8</accession>
<evidence type="ECO:0000313" key="5">
    <source>
        <dbReference type="EMBL" id="JAN95454.1"/>
    </source>
</evidence>
<sequence length="440" mass="48740">MTTLFARIFRQAKVTFEQANAERFLSNLQNLRALMDQLTLDDLNLDPAVASQETFQVPIKAPCTFIDIYENNCFTMSVFVLRENYTMPLHDHPRMHGLLRVVAGSVKIQSFSEIDRREEVRNGDELRHVLVSVEQERVISAGKAECAMLTPTERNFHEITAIGGPAAFFDILSPPYNADIPVYGKRTCSFYRKLLLPGDGANNDGRKRMVLEKIPTPDHYYCDTEQYDTPEFMLAEQINKNTEVIHRSIQPNSLGVIDEAIDRLEALVTDVKNQLATAKSSCFAGNVNGVKNHITAMFDVALESSKSSISTAVQSIANNITDEVKGLSKDVRELASLTLDITSLEPMRNNPLLEIDILNELKAISANILTNSSSEVESLDPTLDSPPSLNAELNATKRGQLWLATFGYEESMESELGGIRQTPTPPLGSAKAGREGSKAT</sequence>
<dbReference type="VEuPathDB" id="VectorBase:AAEL003354"/>
<reference evidence="5" key="1">
    <citation type="journal article" date="2016" name="PLoS ONE">
        <title>A Deep Insight into the Sialome of Male and Female Aedes aegypti Mosquitoes.</title>
        <authorList>
            <person name="Ribeiro J.M."/>
            <person name="Martin-Martin I."/>
            <person name="Arca B."/>
            <person name="Calvo E."/>
        </authorList>
    </citation>
    <scope>NUCLEOTIDE SEQUENCE</scope>
    <source>
        <strain evidence="5">Liverpool</strain>
        <tissue evidence="5">Salivary glands</tissue>
    </source>
</reference>
<evidence type="ECO:0000256" key="1">
    <source>
        <dbReference type="ARBA" id="ARBA00022723"/>
    </source>
</evidence>
<dbReference type="PANTHER" id="PTHR22966:SF61">
    <property type="entry name" value="2-AMINOETHANETHIOL DIOXYGENASE"/>
    <property type="match status" value="1"/>
</dbReference>
<dbReference type="CDD" id="cd20289">
    <property type="entry name" value="cupin_ADO"/>
    <property type="match status" value="1"/>
</dbReference>
<keyword evidence="3" id="KW-0408">Iron</keyword>
<evidence type="ECO:0000256" key="2">
    <source>
        <dbReference type="ARBA" id="ARBA00023002"/>
    </source>
</evidence>
<protein>
    <submittedName>
        <fullName evidence="5">Uncharacterized protein</fullName>
    </submittedName>
</protein>
<proteinExistence type="evidence at transcript level"/>
<dbReference type="SUPFAM" id="SSF51182">
    <property type="entry name" value="RmlC-like cupins"/>
    <property type="match status" value="1"/>
</dbReference>
<dbReference type="EMBL" id="GDUN01000465">
    <property type="protein sequence ID" value="JAN95454.1"/>
    <property type="molecule type" value="mRNA"/>
</dbReference>
<evidence type="ECO:0000256" key="3">
    <source>
        <dbReference type="ARBA" id="ARBA00023004"/>
    </source>
</evidence>
<dbReference type="InterPro" id="IPR011051">
    <property type="entry name" value="RmlC_Cupin_sf"/>
</dbReference>
<feature type="region of interest" description="Disordered" evidence="4">
    <location>
        <begin position="413"/>
        <end position="440"/>
    </location>
</feature>
<dbReference type="PANTHER" id="PTHR22966">
    <property type="entry name" value="2-AMINOETHANETHIOL DIOXYGENASE"/>
    <property type="match status" value="1"/>
</dbReference>
<dbReference type="GO" id="GO:0016702">
    <property type="term" value="F:oxidoreductase activity, acting on single donors with incorporation of molecular oxygen, incorporation of two atoms of oxygen"/>
    <property type="evidence" value="ECO:0007669"/>
    <property type="project" value="InterPro"/>
</dbReference>
<dbReference type="GO" id="GO:0005739">
    <property type="term" value="C:mitochondrion"/>
    <property type="evidence" value="ECO:0007669"/>
    <property type="project" value="TreeGrafter"/>
</dbReference>
<organism evidence="5">
    <name type="scientific">Aedes aegypti</name>
    <name type="common">Yellowfever mosquito</name>
    <name type="synonym">Culex aegypti</name>
    <dbReference type="NCBI Taxonomy" id="7159"/>
    <lineage>
        <taxon>Eukaryota</taxon>
        <taxon>Metazoa</taxon>
        <taxon>Ecdysozoa</taxon>
        <taxon>Arthropoda</taxon>
        <taxon>Hexapoda</taxon>
        <taxon>Insecta</taxon>
        <taxon>Pterygota</taxon>
        <taxon>Neoptera</taxon>
        <taxon>Endopterygota</taxon>
        <taxon>Diptera</taxon>
        <taxon>Nematocera</taxon>
        <taxon>Culicoidea</taxon>
        <taxon>Culicidae</taxon>
        <taxon>Culicinae</taxon>
        <taxon>Aedini</taxon>
        <taxon>Aedes</taxon>
        <taxon>Stegomyia</taxon>
    </lineage>
</organism>
<keyword evidence="1" id="KW-0479">Metal-binding</keyword>
<dbReference type="GO" id="GO:0046872">
    <property type="term" value="F:metal ion binding"/>
    <property type="evidence" value="ECO:0007669"/>
    <property type="project" value="UniProtKB-KW"/>
</dbReference>
<name>A0A0P6IUE8_AEDAE</name>
<evidence type="ECO:0000256" key="4">
    <source>
        <dbReference type="SAM" id="MobiDB-lite"/>
    </source>
</evidence>
<dbReference type="Gene3D" id="2.60.120.10">
    <property type="entry name" value="Jelly Rolls"/>
    <property type="match status" value="1"/>
</dbReference>